<dbReference type="CDD" id="cd00757">
    <property type="entry name" value="ThiF_MoeB_HesA_family"/>
    <property type="match status" value="1"/>
</dbReference>
<dbReference type="GO" id="GO:0005524">
    <property type="term" value="F:ATP binding"/>
    <property type="evidence" value="ECO:0007669"/>
    <property type="project" value="UniProtKB-KW"/>
</dbReference>
<keyword evidence="9" id="KW-0511">Multifunctional enzyme</keyword>
<evidence type="ECO:0000256" key="10">
    <source>
        <dbReference type="ARBA" id="ARBA00060757"/>
    </source>
</evidence>
<feature type="domain" description="Rhodanese" evidence="12">
    <location>
        <begin position="320"/>
        <end position="412"/>
    </location>
</feature>
<evidence type="ECO:0000256" key="11">
    <source>
        <dbReference type="ARBA" id="ARBA00067503"/>
    </source>
</evidence>
<dbReference type="EMBL" id="LJZR01000011">
    <property type="protein sequence ID" value="KPQ35628.1"/>
    <property type="molecule type" value="Genomic_DNA"/>
</dbReference>
<dbReference type="InterPro" id="IPR045886">
    <property type="entry name" value="ThiF/MoeB/HesA"/>
</dbReference>
<dbReference type="PANTHER" id="PTHR10953">
    <property type="entry name" value="UBIQUITIN-ACTIVATING ENZYME E1"/>
    <property type="match status" value="1"/>
</dbReference>
<dbReference type="AlphaFoldDB" id="A0A0P7ZYI2"/>
<keyword evidence="5" id="KW-0547">Nucleotide-binding</keyword>
<keyword evidence="4 13" id="KW-0548">Nucleotidyltransferase</keyword>
<dbReference type="NCBIfam" id="NF004281">
    <property type="entry name" value="PRK05690.1"/>
    <property type="match status" value="1"/>
</dbReference>
<evidence type="ECO:0000256" key="7">
    <source>
        <dbReference type="ARBA" id="ARBA00022989"/>
    </source>
</evidence>
<dbReference type="InterPro" id="IPR000594">
    <property type="entry name" value="ThiF_NAD_FAD-bd"/>
</dbReference>
<sequence>MFRALVLFSRRAKPRRLNFKKHMLNPNLDEIQLDKAEYERYSRHLILPEVGLEGQKKLKAASVCCVGTGGLGSPLLLYLAAAGVGRIGIVDFDVVDHSNLQRQVIHGTSWVGKPKIESAKNRILEINPYCQVDLHEVRLSSENALEIFEPYDIVVDGTDNFPTRYLVNDACVLLDKPNVYGSIYRFEGQATVFNYEGGPNYRDLYPEPPPPGLVPSCAEGGVLGILPGMIGVIQATETIKIILGQGKTLNGRLLIYNSLDMSFRELKLRKPPEEHRAVIDKLIDYEQFCGIPQAAEEEAKQQASMNEMTVQELKELLDSDRDDYFLLDVRNPNEYEIASIPGSTLIPLGEIENGDGVLKLKAMLNGHNLVAHCKMGGRSAKALAILKEAGIEGTNVKGGITAWSKEIDPSVPEY</sequence>
<dbReference type="InterPro" id="IPR001763">
    <property type="entry name" value="Rhodanese-like_dom"/>
</dbReference>
<dbReference type="SMART" id="SM00450">
    <property type="entry name" value="RHOD"/>
    <property type="match status" value="1"/>
</dbReference>
<evidence type="ECO:0000256" key="2">
    <source>
        <dbReference type="ARBA" id="ARBA00022679"/>
    </source>
</evidence>
<organism evidence="13 14">
    <name type="scientific">Phormidesmis priestleyi Ana</name>
    <dbReference type="NCBI Taxonomy" id="1666911"/>
    <lineage>
        <taxon>Bacteria</taxon>
        <taxon>Bacillati</taxon>
        <taxon>Cyanobacteriota</taxon>
        <taxon>Cyanophyceae</taxon>
        <taxon>Leptolyngbyales</taxon>
        <taxon>Leptolyngbyaceae</taxon>
        <taxon>Phormidesmis</taxon>
    </lineage>
</organism>
<reference evidence="13 14" key="1">
    <citation type="submission" date="2015-09" db="EMBL/GenBank/DDBJ databases">
        <title>Identification and resolution of microdiversity through metagenomic sequencing of parallel consortia.</title>
        <authorList>
            <person name="Nelson W.C."/>
            <person name="Romine M.F."/>
            <person name="Lindemann S.R."/>
        </authorList>
    </citation>
    <scope>NUCLEOTIDE SEQUENCE [LARGE SCALE GENOMIC DNA]</scope>
    <source>
        <strain evidence="13">Ana</strain>
    </source>
</reference>
<comment type="similarity">
    <text evidence="10">In the N-terminal section; belongs to the HesA/MoeB/ThiF family.</text>
</comment>
<evidence type="ECO:0000256" key="1">
    <source>
        <dbReference type="ARBA" id="ARBA00004167"/>
    </source>
</evidence>
<dbReference type="GO" id="GO:0008146">
    <property type="term" value="F:sulfotransferase activity"/>
    <property type="evidence" value="ECO:0007669"/>
    <property type="project" value="TreeGrafter"/>
</dbReference>
<keyword evidence="3" id="KW-0812">Transmembrane</keyword>
<evidence type="ECO:0000256" key="3">
    <source>
        <dbReference type="ARBA" id="ARBA00022692"/>
    </source>
</evidence>
<dbReference type="PROSITE" id="PS50206">
    <property type="entry name" value="RHODANESE_3"/>
    <property type="match status" value="1"/>
</dbReference>
<dbReference type="Gene3D" id="3.40.250.10">
    <property type="entry name" value="Rhodanese-like domain"/>
    <property type="match status" value="1"/>
</dbReference>
<dbReference type="SUPFAM" id="SSF69572">
    <property type="entry name" value="Activating enzymes of the ubiquitin-like proteins"/>
    <property type="match status" value="1"/>
</dbReference>
<dbReference type="FunFam" id="3.40.50.720:FF:000033">
    <property type="entry name" value="Adenylyltransferase and sulfurtransferase MOCS3"/>
    <property type="match status" value="1"/>
</dbReference>
<protein>
    <recommendedName>
        <fullName evidence="11">Probable adenylyltransferase/sulfurtransferase MoeZ</fullName>
    </recommendedName>
</protein>
<comment type="subcellular location">
    <subcellularLocation>
        <location evidence="1">Membrane</location>
        <topology evidence="1">Single-pass membrane protein</topology>
    </subcellularLocation>
</comment>
<keyword evidence="8" id="KW-0472">Membrane</keyword>
<dbReference type="GO" id="GO:0008641">
    <property type="term" value="F:ubiquitin-like modifier activating enzyme activity"/>
    <property type="evidence" value="ECO:0007669"/>
    <property type="project" value="InterPro"/>
</dbReference>
<dbReference type="Proteomes" id="UP000050465">
    <property type="component" value="Unassembled WGS sequence"/>
</dbReference>
<evidence type="ECO:0000259" key="12">
    <source>
        <dbReference type="PROSITE" id="PS50206"/>
    </source>
</evidence>
<keyword evidence="7" id="KW-1133">Transmembrane helix</keyword>
<dbReference type="PANTHER" id="PTHR10953:SF102">
    <property type="entry name" value="ADENYLYLTRANSFERASE AND SULFURTRANSFERASE MOCS3"/>
    <property type="match status" value="1"/>
</dbReference>
<evidence type="ECO:0000256" key="6">
    <source>
        <dbReference type="ARBA" id="ARBA00022840"/>
    </source>
</evidence>
<dbReference type="InterPro" id="IPR036873">
    <property type="entry name" value="Rhodanese-like_dom_sf"/>
</dbReference>
<name>A0A0P7ZYI2_9CYAN</name>
<gene>
    <name evidence="13" type="primary">moeB</name>
    <name evidence="13" type="ORF">HLUCCA11_10280</name>
</gene>
<comment type="caution">
    <text evidence="13">The sequence shown here is derived from an EMBL/GenBank/DDBJ whole genome shotgun (WGS) entry which is preliminary data.</text>
</comment>
<dbReference type="Pfam" id="PF00899">
    <property type="entry name" value="ThiF"/>
    <property type="match status" value="1"/>
</dbReference>
<evidence type="ECO:0000256" key="5">
    <source>
        <dbReference type="ARBA" id="ARBA00022741"/>
    </source>
</evidence>
<dbReference type="STRING" id="1666911.HLUCCA11_10280"/>
<dbReference type="PATRIC" id="fig|1666911.3.peg.5388"/>
<evidence type="ECO:0000313" key="14">
    <source>
        <dbReference type="Proteomes" id="UP000050465"/>
    </source>
</evidence>
<keyword evidence="6" id="KW-0067">ATP-binding</keyword>
<dbReference type="GO" id="GO:0016020">
    <property type="term" value="C:membrane"/>
    <property type="evidence" value="ECO:0007669"/>
    <property type="project" value="UniProtKB-SubCell"/>
</dbReference>
<evidence type="ECO:0000313" key="13">
    <source>
        <dbReference type="EMBL" id="KPQ35628.1"/>
    </source>
</evidence>
<proteinExistence type="inferred from homology"/>
<accession>A0A0P7ZYI2</accession>
<dbReference type="GO" id="GO:0016779">
    <property type="term" value="F:nucleotidyltransferase activity"/>
    <property type="evidence" value="ECO:0007669"/>
    <property type="project" value="UniProtKB-KW"/>
</dbReference>
<dbReference type="GO" id="GO:0005829">
    <property type="term" value="C:cytosol"/>
    <property type="evidence" value="ECO:0007669"/>
    <property type="project" value="TreeGrafter"/>
</dbReference>
<evidence type="ECO:0000256" key="4">
    <source>
        <dbReference type="ARBA" id="ARBA00022695"/>
    </source>
</evidence>
<dbReference type="Pfam" id="PF00581">
    <property type="entry name" value="Rhodanese"/>
    <property type="match status" value="1"/>
</dbReference>
<dbReference type="NCBIfam" id="NF005646">
    <property type="entry name" value="PRK07411.1"/>
    <property type="match status" value="1"/>
</dbReference>
<dbReference type="FunFam" id="3.40.250.10:FF:000025">
    <property type="entry name" value="Molybdopterin biosynthesis MoeZ"/>
    <property type="match status" value="1"/>
</dbReference>
<dbReference type="InterPro" id="IPR035985">
    <property type="entry name" value="Ubiquitin-activating_enz"/>
</dbReference>
<keyword evidence="2 13" id="KW-0808">Transferase</keyword>
<dbReference type="GO" id="GO:0004792">
    <property type="term" value="F:thiosulfate-cyanide sulfurtransferase activity"/>
    <property type="evidence" value="ECO:0007669"/>
    <property type="project" value="TreeGrafter"/>
</dbReference>
<evidence type="ECO:0000256" key="8">
    <source>
        <dbReference type="ARBA" id="ARBA00023136"/>
    </source>
</evidence>
<evidence type="ECO:0000256" key="9">
    <source>
        <dbReference type="ARBA" id="ARBA00023268"/>
    </source>
</evidence>
<dbReference type="Gene3D" id="3.40.50.720">
    <property type="entry name" value="NAD(P)-binding Rossmann-like Domain"/>
    <property type="match status" value="1"/>
</dbReference>